<keyword evidence="4" id="KW-0732">Signal</keyword>
<accession>A0A8D1ANE3</accession>
<evidence type="ECO:0000256" key="5">
    <source>
        <dbReference type="SAM" id="Phobius"/>
    </source>
</evidence>
<comment type="similarity">
    <text evidence="2">Belongs to the PLAC1 family.</text>
</comment>
<evidence type="ECO:0000256" key="2">
    <source>
        <dbReference type="ARBA" id="ARBA00010071"/>
    </source>
</evidence>
<evidence type="ECO:0000256" key="3">
    <source>
        <dbReference type="ARBA" id="ARBA00022525"/>
    </source>
</evidence>
<keyword evidence="5" id="KW-0812">Transmembrane</keyword>
<feature type="transmembrane region" description="Helical" evidence="5">
    <location>
        <begin position="20"/>
        <end position="40"/>
    </location>
</feature>
<evidence type="ECO:0000313" key="6">
    <source>
        <dbReference type="Ensembl" id="ENSSSCP00035034797.1"/>
    </source>
</evidence>
<keyword evidence="3" id="KW-0964">Secreted</keyword>
<evidence type="ECO:0000256" key="1">
    <source>
        <dbReference type="ARBA" id="ARBA00004613"/>
    </source>
</evidence>
<dbReference type="GO" id="GO:0005576">
    <property type="term" value="C:extracellular region"/>
    <property type="evidence" value="ECO:0007669"/>
    <property type="project" value="UniProtKB-SubCell"/>
</dbReference>
<protein>
    <submittedName>
        <fullName evidence="6">Uncharacterized protein</fullName>
    </submittedName>
</protein>
<dbReference type="InterPro" id="IPR033222">
    <property type="entry name" value="PLAC1_fam"/>
</dbReference>
<dbReference type="AlphaFoldDB" id="A0A8D1ANE3"/>
<reference evidence="6" key="1">
    <citation type="submission" date="2025-08" db="UniProtKB">
        <authorList>
            <consortium name="Ensembl"/>
        </authorList>
    </citation>
    <scope>IDENTIFICATION</scope>
</reference>
<evidence type="ECO:0000256" key="4">
    <source>
        <dbReference type="ARBA" id="ARBA00022729"/>
    </source>
</evidence>
<evidence type="ECO:0000313" key="7">
    <source>
        <dbReference type="Proteomes" id="UP000694720"/>
    </source>
</evidence>
<comment type="subcellular location">
    <subcellularLocation>
        <location evidence="1">Secreted</location>
    </subcellularLocation>
</comment>
<dbReference type="Gene3D" id="2.60.40.3210">
    <property type="entry name" value="Zona pellucida, ZP-N domain"/>
    <property type="match status" value="1"/>
</dbReference>
<sequence>MLPNTAQTLSYLLKQNCWLIFFFFFLALLTVLVQCSCLHFRTIAKRALFYKDELVGPDELFLGTGCLAIHVRADELEFDYPVTLCGIEIQVFYDGTFINSWLTYKPRNHLLSAELRLECMVPRLLELNKKNSCVSPDKSTNDTERINSLIIPPPVQYWFLIQYRYCVRCGYAHFRDNWVRIPSKSNTYQAQTFSWWPSDTYTHTFFFSHYHAPS</sequence>
<proteinExistence type="inferred from homology"/>
<keyword evidence="5" id="KW-0472">Membrane</keyword>
<keyword evidence="5" id="KW-1133">Transmembrane helix</keyword>
<dbReference type="PANTHER" id="PTHR14380:SF8">
    <property type="entry name" value="OOCYTE-SECRETED PROTEIN 3"/>
    <property type="match status" value="1"/>
</dbReference>
<organism evidence="6 7">
    <name type="scientific">Sus scrofa</name>
    <name type="common">Pig</name>
    <dbReference type="NCBI Taxonomy" id="9823"/>
    <lineage>
        <taxon>Eukaryota</taxon>
        <taxon>Metazoa</taxon>
        <taxon>Chordata</taxon>
        <taxon>Craniata</taxon>
        <taxon>Vertebrata</taxon>
        <taxon>Euteleostomi</taxon>
        <taxon>Mammalia</taxon>
        <taxon>Eutheria</taxon>
        <taxon>Laurasiatheria</taxon>
        <taxon>Artiodactyla</taxon>
        <taxon>Suina</taxon>
        <taxon>Suidae</taxon>
        <taxon>Sus</taxon>
    </lineage>
</organism>
<dbReference type="PANTHER" id="PTHR14380">
    <property type="entry name" value="PLACENTA-SPECIFIC PROTEIN 1"/>
    <property type="match status" value="1"/>
</dbReference>
<name>A0A8D1ANE3_PIG</name>
<dbReference type="Proteomes" id="UP000694720">
    <property type="component" value="Unplaced"/>
</dbReference>
<dbReference type="Ensembl" id="ENSSSCT00035083686.1">
    <property type="protein sequence ID" value="ENSSSCP00035034797.1"/>
    <property type="gene ID" value="ENSSSCG00035062260.1"/>
</dbReference>